<organism evidence="9 10">
    <name type="scientific">Scophthalmus maximus</name>
    <name type="common">Turbot</name>
    <name type="synonym">Psetta maxima</name>
    <dbReference type="NCBI Taxonomy" id="52904"/>
    <lineage>
        <taxon>Eukaryota</taxon>
        <taxon>Metazoa</taxon>
        <taxon>Chordata</taxon>
        <taxon>Craniata</taxon>
        <taxon>Vertebrata</taxon>
        <taxon>Euteleostomi</taxon>
        <taxon>Actinopterygii</taxon>
        <taxon>Neopterygii</taxon>
        <taxon>Teleostei</taxon>
        <taxon>Neoteleostei</taxon>
        <taxon>Acanthomorphata</taxon>
        <taxon>Carangaria</taxon>
        <taxon>Pleuronectiformes</taxon>
        <taxon>Pleuronectoidei</taxon>
        <taxon>Scophthalmidae</taxon>
        <taxon>Scophthalmus</taxon>
    </lineage>
</organism>
<feature type="compositionally biased region" description="Acidic residues" evidence="6">
    <location>
        <begin position="539"/>
        <end position="557"/>
    </location>
</feature>
<dbReference type="PROSITE" id="PS50896">
    <property type="entry name" value="LISH"/>
    <property type="match status" value="1"/>
</dbReference>
<dbReference type="PANTHER" id="PTHR12610:SF30">
    <property type="entry name" value="SINGLE-STRANDED DNA-BINDING PROTEIN 4"/>
    <property type="match status" value="1"/>
</dbReference>
<dbReference type="PROSITE" id="PS50059">
    <property type="entry name" value="FKBP_PPIASE"/>
    <property type="match status" value="1"/>
</dbReference>
<dbReference type="FunFam" id="1.25.40.10:FF:000113">
    <property type="entry name" value="Peptidylprolyl isomerase"/>
    <property type="match status" value="1"/>
</dbReference>
<dbReference type="SUPFAM" id="SSF48452">
    <property type="entry name" value="TPR-like"/>
    <property type="match status" value="1"/>
</dbReference>
<gene>
    <name evidence="9" type="ORF">F2P81_005792</name>
</gene>
<dbReference type="Gene3D" id="1.25.40.10">
    <property type="entry name" value="Tetratricopeptide repeat domain"/>
    <property type="match status" value="1"/>
</dbReference>
<accession>A0A6A4TER5</accession>
<keyword evidence="7" id="KW-0812">Transmembrane</keyword>
<dbReference type="InterPro" id="IPR046357">
    <property type="entry name" value="PPIase_dom_sf"/>
</dbReference>
<feature type="compositionally biased region" description="Low complexity" evidence="6">
    <location>
        <begin position="272"/>
        <end position="289"/>
    </location>
</feature>
<name>A0A6A4TER5_SCOMX</name>
<feature type="compositionally biased region" description="Low complexity" evidence="6">
    <location>
        <begin position="219"/>
        <end position="231"/>
    </location>
</feature>
<dbReference type="GO" id="GO:0003755">
    <property type="term" value="F:peptidyl-prolyl cis-trans isomerase activity"/>
    <property type="evidence" value="ECO:0007669"/>
    <property type="project" value="UniProtKB-KW"/>
</dbReference>
<feature type="compositionally biased region" description="Polar residues" evidence="6">
    <location>
        <begin position="521"/>
        <end position="537"/>
    </location>
</feature>
<feature type="compositionally biased region" description="Gly residues" evidence="6">
    <location>
        <begin position="232"/>
        <end position="245"/>
    </location>
</feature>
<feature type="region of interest" description="Disordered" evidence="6">
    <location>
        <begin position="508"/>
        <end position="588"/>
    </location>
</feature>
<evidence type="ECO:0000313" key="10">
    <source>
        <dbReference type="Proteomes" id="UP000438429"/>
    </source>
</evidence>
<dbReference type="InterPro" id="IPR001179">
    <property type="entry name" value="PPIase_FKBP_dom"/>
</dbReference>
<feature type="compositionally biased region" description="Pro residues" evidence="6">
    <location>
        <begin position="150"/>
        <end position="164"/>
    </location>
</feature>
<keyword evidence="7" id="KW-1133">Transmembrane helix</keyword>
<reference evidence="9 10" key="1">
    <citation type="submission" date="2019-06" db="EMBL/GenBank/DDBJ databases">
        <title>Draft genomes of female and male turbot (Scophthalmus maximus).</title>
        <authorList>
            <person name="Xu H."/>
            <person name="Xu X.-W."/>
            <person name="Shao C."/>
            <person name="Chen S."/>
        </authorList>
    </citation>
    <scope>NUCLEOTIDE SEQUENCE [LARGE SCALE GENOMIC DNA]</scope>
    <source>
        <strain evidence="9">Ysfricsl-2016a</strain>
        <tissue evidence="9">Blood</tissue>
    </source>
</reference>
<feature type="non-terminal residue" evidence="9">
    <location>
        <position position="1"/>
    </location>
</feature>
<feature type="region of interest" description="Disordered" evidence="6">
    <location>
        <begin position="124"/>
        <end position="310"/>
    </location>
</feature>
<comment type="subcellular location">
    <subcellularLocation>
        <location evidence="1">Nucleus</location>
    </subcellularLocation>
</comment>
<dbReference type="Pfam" id="PF14559">
    <property type="entry name" value="TPR_19"/>
    <property type="match status" value="1"/>
</dbReference>
<dbReference type="AlphaFoldDB" id="A0A6A4TER5"/>
<evidence type="ECO:0000256" key="7">
    <source>
        <dbReference type="SAM" id="Phobius"/>
    </source>
</evidence>
<evidence type="ECO:0000256" key="6">
    <source>
        <dbReference type="SAM" id="MobiDB-lite"/>
    </source>
</evidence>
<evidence type="ECO:0000256" key="4">
    <source>
        <dbReference type="PROSITE-ProRule" id="PRU00277"/>
    </source>
</evidence>
<keyword evidence="3" id="KW-0539">Nucleus</keyword>
<dbReference type="PROSITE" id="PS50005">
    <property type="entry name" value="TPR"/>
    <property type="match status" value="1"/>
</dbReference>
<evidence type="ECO:0000259" key="8">
    <source>
        <dbReference type="PROSITE" id="PS50059"/>
    </source>
</evidence>
<proteinExistence type="predicted"/>
<dbReference type="GO" id="GO:0005634">
    <property type="term" value="C:nucleus"/>
    <property type="evidence" value="ECO:0007669"/>
    <property type="project" value="UniProtKB-SubCell"/>
</dbReference>
<feature type="compositionally biased region" description="Pro residues" evidence="6">
    <location>
        <begin position="293"/>
        <end position="303"/>
    </location>
</feature>
<dbReference type="Gene3D" id="3.10.50.40">
    <property type="match status" value="1"/>
</dbReference>
<evidence type="ECO:0000256" key="2">
    <source>
        <dbReference type="ARBA" id="ARBA00023125"/>
    </source>
</evidence>
<protein>
    <recommendedName>
        <fullName evidence="4">peptidylprolyl isomerase</fullName>
        <ecNumber evidence="4">5.2.1.8</ecNumber>
    </recommendedName>
</protein>
<dbReference type="Pfam" id="PF04503">
    <property type="entry name" value="SSDP"/>
    <property type="match status" value="1"/>
</dbReference>
<dbReference type="Pfam" id="PF00254">
    <property type="entry name" value="FKBP_C"/>
    <property type="match status" value="1"/>
</dbReference>
<dbReference type="PANTHER" id="PTHR12610">
    <property type="entry name" value="SINGLE STRANDED DNA BINDING PROTEIN"/>
    <property type="match status" value="1"/>
</dbReference>
<evidence type="ECO:0000256" key="5">
    <source>
        <dbReference type="PROSITE-ProRule" id="PRU00339"/>
    </source>
</evidence>
<dbReference type="SUPFAM" id="SSF54534">
    <property type="entry name" value="FKBP-like"/>
    <property type="match status" value="1"/>
</dbReference>
<feature type="domain" description="PPIase FKBP-type" evidence="8">
    <location>
        <begin position="617"/>
        <end position="702"/>
    </location>
</feature>
<keyword evidence="5" id="KW-0802">TPR repeat</keyword>
<keyword evidence="4" id="KW-0413">Isomerase</keyword>
<dbReference type="SMART" id="SM00667">
    <property type="entry name" value="LisH"/>
    <property type="match status" value="1"/>
</dbReference>
<comment type="caution">
    <text evidence="9">The sequence shown here is derived from an EMBL/GenBank/DDBJ whole genome shotgun (WGS) entry which is preliminary data.</text>
</comment>
<dbReference type="GO" id="GO:0003697">
    <property type="term" value="F:single-stranded DNA binding"/>
    <property type="evidence" value="ECO:0007669"/>
    <property type="project" value="InterPro"/>
</dbReference>
<keyword evidence="7" id="KW-0472">Membrane</keyword>
<dbReference type="Proteomes" id="UP000438429">
    <property type="component" value="Unassembled WGS sequence"/>
</dbReference>
<evidence type="ECO:0000256" key="1">
    <source>
        <dbReference type="ARBA" id="ARBA00004123"/>
    </source>
</evidence>
<dbReference type="InterPro" id="IPR019734">
    <property type="entry name" value="TPR_rpt"/>
</dbReference>
<evidence type="ECO:0000256" key="3">
    <source>
        <dbReference type="ARBA" id="ARBA00023242"/>
    </source>
</evidence>
<dbReference type="PROSITE" id="PS50293">
    <property type="entry name" value="TPR_REGION"/>
    <property type="match status" value="1"/>
</dbReference>
<keyword evidence="4" id="KW-0697">Rotamase</keyword>
<evidence type="ECO:0000313" key="9">
    <source>
        <dbReference type="EMBL" id="KAF0042260.1"/>
    </source>
</evidence>
<dbReference type="EC" id="5.2.1.8" evidence="4"/>
<keyword evidence="2" id="KW-0238">DNA-binding</keyword>
<dbReference type="InterPro" id="IPR008116">
    <property type="entry name" value="SSDP_DNA-bd"/>
</dbReference>
<feature type="repeat" description="TPR" evidence="5">
    <location>
        <begin position="804"/>
        <end position="837"/>
    </location>
</feature>
<dbReference type="PRINTS" id="PR01743">
    <property type="entry name" value="SSDNABINDING"/>
</dbReference>
<sequence>ADVGSEQGPSRGVEWGKSLKTESSMYAKGKGAVVPSDSQAREKLALYVYEYLLHVGAQKSAQTFLSEIRWEKNITLGEPPGFLHSWWCVFWDLYCAAPDRRETCEHSSEAKAFHDYSAAAAPSPVMGNMPPNDGMPGGPMPPGFFQGPPGSQPSPHAQPPPHNPSNPMMGPHGQPFMSPRYPGGPRPALRMPNQPPGSIPGSQPLLPNSLDPTRPQGHPNMGGPMRMNPPRGMGGMGPQNYGGGMRPPPNSMGPGMPGMNMGPGGRGPWPNPNSNSIAYSSSSPGNYVGPPGGGGPPGTPIMPSPGDSTNSSENIYTMMNPIGPGGNRPNFPMGPGPDGPMGGMGAMEQHHMNGSLGSGDMDGLPKNSPNNMAGMNNPPGTPRDDGEMAGNFLNPFQSESPAATGLPVVVNVDTDEEVVQTNRGSRLTQQEAARRDVVAIATNRLLAARAGSSASTCQKLLETRGAVLAPSDNTSHDVIICLSKRRDFRFALSPIIVHRLSQSSLLMSEQEETMDAPDSPDCTTTVSAKKNGRTSLLDSGEDFEVLDEEDIDDDPPPLEDAGGGKGNTADESDERNADTDPGPSGQVEEWLDVLGNDQLKKKVLVAGQGRDSRPQKGQNVKTNLRTYLKDGTLVEEQTGVTFTLGDSDVIQALDLTVQLMEMGEKALIQTDAKYAYGTRGSLDPEVPPDAELSLEVELLGATDALDLELLPPAEKIALASHKRERGNIHYQRGDYAFAVNSYSVALQITESSSKVDISPEEENELMDVKVKCLNNMAASQLKLDHYDAALKSCVAALAHQPDNIKALFRMGKVLALQGEYSEAIQTLRKALKLEPSNKTIHAELSKLVKKNSEQRGAEQAMYKKMLGNPTNSTSSTQKHRAKTSWGLSWKWLFGATAVAIGGVALSVVIAARN</sequence>
<dbReference type="EMBL" id="VEVO01000005">
    <property type="protein sequence ID" value="KAF0042260.1"/>
    <property type="molecule type" value="Genomic_DNA"/>
</dbReference>
<comment type="catalytic activity">
    <reaction evidence="4">
        <text>[protein]-peptidylproline (omega=180) = [protein]-peptidylproline (omega=0)</text>
        <dbReference type="Rhea" id="RHEA:16237"/>
        <dbReference type="Rhea" id="RHEA-COMP:10747"/>
        <dbReference type="Rhea" id="RHEA-COMP:10748"/>
        <dbReference type="ChEBI" id="CHEBI:83833"/>
        <dbReference type="ChEBI" id="CHEBI:83834"/>
        <dbReference type="EC" id="5.2.1.8"/>
    </reaction>
</comment>
<dbReference type="InterPro" id="IPR011990">
    <property type="entry name" value="TPR-like_helical_dom_sf"/>
</dbReference>
<dbReference type="GO" id="GO:0045944">
    <property type="term" value="P:positive regulation of transcription by RNA polymerase II"/>
    <property type="evidence" value="ECO:0007669"/>
    <property type="project" value="TreeGrafter"/>
</dbReference>
<dbReference type="SMART" id="SM00028">
    <property type="entry name" value="TPR"/>
    <property type="match status" value="3"/>
</dbReference>
<dbReference type="InterPro" id="IPR006594">
    <property type="entry name" value="LisH"/>
</dbReference>
<feature type="transmembrane region" description="Helical" evidence="7">
    <location>
        <begin position="891"/>
        <end position="911"/>
    </location>
</feature>